<keyword evidence="2" id="KW-1185">Reference proteome</keyword>
<comment type="caution">
    <text evidence="1">The sequence shown here is derived from an EMBL/GenBank/DDBJ whole genome shotgun (WGS) entry which is preliminary data.</text>
</comment>
<proteinExistence type="predicted"/>
<dbReference type="Proteomes" id="UP000475862">
    <property type="component" value="Unassembled WGS sequence"/>
</dbReference>
<accession>A0A6G0U1P5</accession>
<sequence length="246" mass="27676">MLLKVCHSLAAEMVASLIYKLHCCNLKNIQPNVHQLCQLHKVCKTKKVQHQNRVSCDLKITLLINKDSDNTFCVDWNSLPRLIMILCGTLQHQVVVSILLYFKQYSQIQILDSFWYSAGNGLKYHVSISYFPNCTLLMYFILVIASCSFSNAAVCSPTSNGPSSDDSESSAFSFSDEPFAVFGSSGLLAFRGGSTSMLTEVALCCTTIIITGRWTRRYHYTRFDLQRDGITSNHEDDGIEYNCCML</sequence>
<dbReference type="AlphaFoldDB" id="A0A6G0U1P5"/>
<reference evidence="1 2" key="1">
    <citation type="submission" date="2019-08" db="EMBL/GenBank/DDBJ databases">
        <title>The genome of the soybean aphid Biotype 1, its phylome, world population structure and adaptation to the North American continent.</title>
        <authorList>
            <person name="Giordano R."/>
            <person name="Donthu R.K."/>
            <person name="Hernandez A.G."/>
            <person name="Wright C.L."/>
            <person name="Zimin A.V."/>
        </authorList>
    </citation>
    <scope>NUCLEOTIDE SEQUENCE [LARGE SCALE GENOMIC DNA]</scope>
    <source>
        <tissue evidence="1">Whole aphids</tissue>
    </source>
</reference>
<name>A0A6G0U1P5_APHGL</name>
<evidence type="ECO:0000313" key="2">
    <source>
        <dbReference type="Proteomes" id="UP000475862"/>
    </source>
</evidence>
<dbReference type="EMBL" id="VYZN01000012">
    <property type="protein sequence ID" value="KAE9541850.1"/>
    <property type="molecule type" value="Genomic_DNA"/>
</dbReference>
<gene>
    <name evidence="1" type="ORF">AGLY_003841</name>
</gene>
<protein>
    <submittedName>
        <fullName evidence="1">Uncharacterized protein</fullName>
    </submittedName>
</protein>
<organism evidence="1 2">
    <name type="scientific">Aphis glycines</name>
    <name type="common">Soybean aphid</name>
    <dbReference type="NCBI Taxonomy" id="307491"/>
    <lineage>
        <taxon>Eukaryota</taxon>
        <taxon>Metazoa</taxon>
        <taxon>Ecdysozoa</taxon>
        <taxon>Arthropoda</taxon>
        <taxon>Hexapoda</taxon>
        <taxon>Insecta</taxon>
        <taxon>Pterygota</taxon>
        <taxon>Neoptera</taxon>
        <taxon>Paraneoptera</taxon>
        <taxon>Hemiptera</taxon>
        <taxon>Sternorrhyncha</taxon>
        <taxon>Aphidomorpha</taxon>
        <taxon>Aphidoidea</taxon>
        <taxon>Aphididae</taxon>
        <taxon>Aphidini</taxon>
        <taxon>Aphis</taxon>
        <taxon>Aphis</taxon>
    </lineage>
</organism>
<evidence type="ECO:0000313" key="1">
    <source>
        <dbReference type="EMBL" id="KAE9541850.1"/>
    </source>
</evidence>